<name>A0ABS3CQD4_9ALTE</name>
<dbReference type="RefSeq" id="WP_206593135.1">
    <property type="nucleotide sequence ID" value="NZ_JAFKCS010000003.1"/>
</dbReference>
<evidence type="ECO:0000313" key="2">
    <source>
        <dbReference type="Proteomes" id="UP000663992"/>
    </source>
</evidence>
<reference evidence="1 2" key="1">
    <citation type="submission" date="2021-03" db="EMBL/GenBank/DDBJ databases">
        <title>novel species isolated from a fishpond in China.</title>
        <authorList>
            <person name="Lu H."/>
            <person name="Cai Z."/>
        </authorList>
    </citation>
    <scope>NUCLEOTIDE SEQUENCE [LARGE SCALE GENOMIC DNA]</scope>
    <source>
        <strain evidence="1 2">Y57</strain>
    </source>
</reference>
<dbReference type="EMBL" id="JAFKCS010000003">
    <property type="protein sequence ID" value="MBN7819322.1"/>
    <property type="molecule type" value="Genomic_DNA"/>
</dbReference>
<gene>
    <name evidence="1" type="ORF">J0A65_05565</name>
</gene>
<evidence type="ECO:0000313" key="1">
    <source>
        <dbReference type="EMBL" id="MBN7819322.1"/>
    </source>
</evidence>
<sequence>MNVFFVLVEKTISGGRGDVYESVEATSHEEAVKAATGHHIFEEAGPTDFHAVTEKGQARKYWRYKVPAGVNTISPALVPYREFCEYHDLNPAADCSKSAFARYAANASLFATLSAQDSNTSNIRE</sequence>
<organism evidence="1 2">
    <name type="scientific">Bowmanella yangjiangensis</name>
    <dbReference type="NCBI Taxonomy" id="2811230"/>
    <lineage>
        <taxon>Bacteria</taxon>
        <taxon>Pseudomonadati</taxon>
        <taxon>Pseudomonadota</taxon>
        <taxon>Gammaproteobacteria</taxon>
        <taxon>Alteromonadales</taxon>
        <taxon>Alteromonadaceae</taxon>
        <taxon>Bowmanella</taxon>
    </lineage>
</organism>
<comment type="caution">
    <text evidence="1">The sequence shown here is derived from an EMBL/GenBank/DDBJ whole genome shotgun (WGS) entry which is preliminary data.</text>
</comment>
<accession>A0ABS3CQD4</accession>
<keyword evidence="2" id="KW-1185">Reference proteome</keyword>
<protein>
    <submittedName>
        <fullName evidence="1">Uncharacterized protein</fullName>
    </submittedName>
</protein>
<proteinExistence type="predicted"/>
<dbReference type="Proteomes" id="UP000663992">
    <property type="component" value="Unassembled WGS sequence"/>
</dbReference>